<evidence type="ECO:0000313" key="3">
    <source>
        <dbReference type="Proteomes" id="UP000249354"/>
    </source>
</evidence>
<dbReference type="InterPro" id="IPR049774">
    <property type="entry name" value="EPS_HpsA-like"/>
</dbReference>
<feature type="region of interest" description="Disordered" evidence="1">
    <location>
        <begin position="1336"/>
        <end position="1355"/>
    </location>
</feature>
<dbReference type="InterPro" id="IPR018247">
    <property type="entry name" value="EF_Hand_1_Ca_BS"/>
</dbReference>
<sequence length="1578" mass="171146">MSADKQSHGRNRKPRSDFQRLSRRFMSGLLRSLFLANKPSQAGFVLPTAALLLLVLTLTVGAMSFRTFSRSASVIALREQQVVDSAAAPAIDRAKAKLEYLFSKDSRFPGGVPSSDVIASMMLNNNTNGIPRITANDPYKFPDETRVDINGGGDDNAWVFPSDIDGNGTVDPGELVTYSILMDDANGTVSITDELTQAKANSLVTRNGPINTSEAQAGCGSPRAPEAGWQVVSPALLQKNFQVTAFVANRNNANRTATALEFQQVRQASRGNKWGAWFKYDLELFPGANRAFFWNGAMHTEGNLLIRDRYQARMLTSHNSCVYSKEAGEITLATVTDANGTYNGEVLSAKSGTNDFEGLSTDNGNDTPRFHTFTNDGQKPDTGNDTRIGTDNDSVTATQQDLRGILLDPIELFTKNKLKHRSDSGWTHDSSWDTEPKSFASKGRIYNSPSATPYLDDTYRADDRYGPKAAYDKSRSIPAGSSVGSPITSDNSLTALDATKGIYGLDGYWERRAIGQGLRIIVGQRLELGNTFGWKGVSESTANNRDPLYPPNTDASAEARQRRSLYDNLAAVQGMVVYHYGSNSGQFPRACIASTAHPGTATAIVNSRTFNTIAVNGTQKLNADFFNGVGTNGWEFAFPYTTDTAFAAAIASTAPLGKVLRNLGNFAGDPLGGAPSFVPTQDGNVHPAPNMAAWGDFSRLRRILASGTAYASLSPADKSTLHSAACTVGMLSYDLYNEIQLGIFDLDSVNALGVHMENLVDGDGGGGANKDIDAFIGEMGSDGQLVIKSGAKGRIGFGSGNWVDTKDNSLSGANPRSGCTSDSLSTYDRTCDAADYYAQFTAEDFYRTILNKNGLGASVANKYTEASAILKRGSQFQRDRLLGFRTGGVPVVPSASNTVWDTDSGLIGPAYLGAQVFSSCDPDIFSTTPELSRKIALAMSLCQSVSRDVKYPSLYYLFPYFPHDHRGNDDSSTANIYVNHTQPATEEYIADAYIATQNTNGSKSNYYPVLDADVLALSTAFAPRAIDFTGWSLPTTAARDVLTNPNTQPFTITMGSAGRDVALLDKAMYDGREMMSVRMLDLDIGKLSLYQVATPTASCTTTGECFIAKTDGIVYAFREDAVREDSIVRPKDSSTNWTNCDEWNEVYTNASGSGFRVTGNNRNCRLKAVTASPFLQDPPLIAATKISTKPIDFYPDPGRRPHGFRLINGATLNRSNVSPVVQSGMTFVSDNVVYIKGDFNLHQSYGSTFDPTAANPCTNLIEEFTDRLISNACADKTQDAGGGGVNMDFYGDRLKANRNDTNFAKPANDQWRPVEVVGDAVGVLSRTFVDGNIEDGFTLSRNQSPNGSGRSSYQNQNRLFDNGAVARNFWRHVNPSDTTTTGTTPILINRNGGVVQASGSAVADNLFVRFANTDAEFNDKRGGDMQIASRTIVNAVFISGIVPSQAGQTYGGMHNFPRFLEHWQAVDLHISGGFFQLNFSTSATAPFDQDAWEPGSDPVVDFFRTRFYGAPNRIWGYDVGLQYAPAGPIARRFVTIDRPRSEFYRELPVDDQYVRNLRCVTFNGARVDPTATCPPSLP</sequence>
<feature type="region of interest" description="Disordered" evidence="1">
    <location>
        <begin position="469"/>
        <end position="490"/>
    </location>
</feature>
<comment type="caution">
    <text evidence="2">The sequence shown here is derived from an EMBL/GenBank/DDBJ whole genome shotgun (WGS) entry which is preliminary data.</text>
</comment>
<accession>A0A2W4UNR7</accession>
<evidence type="ECO:0000313" key="2">
    <source>
        <dbReference type="EMBL" id="PZO22976.1"/>
    </source>
</evidence>
<reference evidence="3" key="1">
    <citation type="submission" date="2018-04" db="EMBL/GenBank/DDBJ databases">
        <authorList>
            <person name="Cornet L."/>
        </authorList>
    </citation>
    <scope>NUCLEOTIDE SEQUENCE [LARGE SCALE GENOMIC DNA]</scope>
</reference>
<feature type="compositionally biased region" description="Polar residues" evidence="1">
    <location>
        <begin position="1339"/>
        <end position="1355"/>
    </location>
</feature>
<dbReference type="NCBIfam" id="NF038301">
    <property type="entry name" value="EPS_HpsA"/>
    <property type="match status" value="1"/>
</dbReference>
<protein>
    <recommendedName>
        <fullName evidence="4">EF-hand domain-containing protein</fullName>
    </recommendedName>
</protein>
<evidence type="ECO:0008006" key="4">
    <source>
        <dbReference type="Google" id="ProtNLM"/>
    </source>
</evidence>
<feature type="compositionally biased region" description="Polar residues" evidence="1">
    <location>
        <begin position="360"/>
        <end position="377"/>
    </location>
</feature>
<dbReference type="Proteomes" id="UP000249354">
    <property type="component" value="Unassembled WGS sequence"/>
</dbReference>
<name>A0A2W4UNR7_9CYAN</name>
<feature type="region of interest" description="Disordered" evidence="1">
    <location>
        <begin position="360"/>
        <end position="392"/>
    </location>
</feature>
<reference evidence="2 3" key="2">
    <citation type="submission" date="2018-06" db="EMBL/GenBank/DDBJ databases">
        <title>Metagenomic assembly of (sub)arctic Cyanobacteria and their associated microbiome from non-axenic cultures.</title>
        <authorList>
            <person name="Baurain D."/>
        </authorList>
    </citation>
    <scope>NUCLEOTIDE SEQUENCE [LARGE SCALE GENOMIC DNA]</scope>
    <source>
        <strain evidence="2">ULC129bin1</strain>
    </source>
</reference>
<evidence type="ECO:0000256" key="1">
    <source>
        <dbReference type="SAM" id="MobiDB-lite"/>
    </source>
</evidence>
<proteinExistence type="predicted"/>
<dbReference type="PROSITE" id="PS00018">
    <property type="entry name" value="EF_HAND_1"/>
    <property type="match status" value="1"/>
</dbReference>
<gene>
    <name evidence="2" type="ORF">DCF25_01635</name>
</gene>
<dbReference type="EMBL" id="QBMC01000005">
    <property type="protein sequence ID" value="PZO22976.1"/>
    <property type="molecule type" value="Genomic_DNA"/>
</dbReference>
<feature type="compositionally biased region" description="Basic and acidic residues" evidence="1">
    <location>
        <begin position="378"/>
        <end position="390"/>
    </location>
</feature>
<organism evidence="2 3">
    <name type="scientific">Leptolyngbya foveolarum</name>
    <dbReference type="NCBI Taxonomy" id="47253"/>
    <lineage>
        <taxon>Bacteria</taxon>
        <taxon>Bacillati</taxon>
        <taxon>Cyanobacteriota</taxon>
        <taxon>Cyanophyceae</taxon>
        <taxon>Leptolyngbyales</taxon>
        <taxon>Leptolyngbyaceae</taxon>
        <taxon>Leptolyngbya group</taxon>
        <taxon>Leptolyngbya</taxon>
    </lineage>
</organism>